<evidence type="ECO:0000313" key="9">
    <source>
        <dbReference type="EMBL" id="TPE53951.1"/>
    </source>
</evidence>
<keyword evidence="1 6" id="KW-0436">Ligase</keyword>
<keyword evidence="10" id="KW-1185">Reference proteome</keyword>
<gene>
    <name evidence="6 9" type="primary">tilS</name>
    <name evidence="9" type="ORF">FJM51_01730</name>
</gene>
<keyword evidence="4 6" id="KW-0067">ATP-binding</keyword>
<comment type="function">
    <text evidence="6">Ligates lysine onto the cytidine present at position 34 of the AUA codon-specific tRNA(Ile) that contains the anticodon CAU, in an ATP-dependent manner. Cytidine is converted to lysidine, thus changing the amino acid specificity of the tRNA from methionine to isoleucine.</text>
</comment>
<dbReference type="Pfam" id="PF01171">
    <property type="entry name" value="ATP_bind_3"/>
    <property type="match status" value="1"/>
</dbReference>
<feature type="domain" description="tRNA(Ile)-lysidine/2-thiocytidine synthase N-terminal" evidence="8">
    <location>
        <begin position="76"/>
        <end position="254"/>
    </location>
</feature>
<dbReference type="EC" id="6.3.4.19" evidence="6"/>
<evidence type="ECO:0000256" key="6">
    <source>
        <dbReference type="HAMAP-Rule" id="MF_01161"/>
    </source>
</evidence>
<dbReference type="GO" id="GO:0005524">
    <property type="term" value="F:ATP binding"/>
    <property type="evidence" value="ECO:0007669"/>
    <property type="project" value="UniProtKB-UniRule"/>
</dbReference>
<comment type="domain">
    <text evidence="6">The N-terminal region contains the highly conserved SGGXDS motif, predicted to be a P-loop motif involved in ATP binding.</text>
</comment>
<comment type="catalytic activity">
    <reaction evidence="5 6">
        <text>cytidine(34) in tRNA(Ile2) + L-lysine + ATP = lysidine(34) in tRNA(Ile2) + AMP + diphosphate + H(+)</text>
        <dbReference type="Rhea" id="RHEA:43744"/>
        <dbReference type="Rhea" id="RHEA-COMP:10625"/>
        <dbReference type="Rhea" id="RHEA-COMP:10670"/>
        <dbReference type="ChEBI" id="CHEBI:15378"/>
        <dbReference type="ChEBI" id="CHEBI:30616"/>
        <dbReference type="ChEBI" id="CHEBI:32551"/>
        <dbReference type="ChEBI" id="CHEBI:33019"/>
        <dbReference type="ChEBI" id="CHEBI:82748"/>
        <dbReference type="ChEBI" id="CHEBI:83665"/>
        <dbReference type="ChEBI" id="CHEBI:456215"/>
        <dbReference type="EC" id="6.3.4.19"/>
    </reaction>
</comment>
<evidence type="ECO:0000313" key="10">
    <source>
        <dbReference type="Proteomes" id="UP000319255"/>
    </source>
</evidence>
<sequence>MALPARRQPRRARPDRGGLPDAGRGGQPLSRLRGHDRCRDREAGAELPALRLPVTGAAPLLDAVSTVLARAPAGPLVVGFSGGGDSTALLLLTLLWARERGREVIAATVDHGLRPESAAEAREAAAFAAARGIAQATLRWTGWDGAGNLEDAARRARRRLIGGFARARGAGAVLLGHTLDDQAETFLMRLARGSGVDGLSGMRAETDWDRLPVLRPMLGLRREALRDFLRAEGVGWIEDPSNRDPRFARVRFREVLGTLDALGLGAGRLAETAAAMGRAREALETATAELARGAVEAGPAGDALLDLAPTLAAPREIGLRLFAATLGWVSGARYRPRLASLERAFDGLAGGAETGATLHGCLIRRRGTRLAIRREPARVAPAVPLAERRWDGRWEWAGGAVEPGLSIGALGAAGLAECGDWRARGARREALLSTPALWRGSELVAAPLARPEPAARFARISALPPPWDATLLR</sequence>
<dbReference type="OrthoDB" id="9807403at2"/>
<accession>A0A501X115</accession>
<dbReference type="PANTHER" id="PTHR43033">
    <property type="entry name" value="TRNA(ILE)-LYSIDINE SYNTHASE-RELATED"/>
    <property type="match status" value="1"/>
</dbReference>
<comment type="caution">
    <text evidence="9">The sequence shown here is derived from an EMBL/GenBank/DDBJ whole genome shotgun (WGS) entry which is preliminary data.</text>
</comment>
<dbReference type="NCBIfam" id="TIGR02432">
    <property type="entry name" value="lysidine_TilS_N"/>
    <property type="match status" value="1"/>
</dbReference>
<dbReference type="InterPro" id="IPR014729">
    <property type="entry name" value="Rossmann-like_a/b/a_fold"/>
</dbReference>
<evidence type="ECO:0000256" key="1">
    <source>
        <dbReference type="ARBA" id="ARBA00022598"/>
    </source>
</evidence>
<feature type="region of interest" description="Disordered" evidence="7">
    <location>
        <begin position="1"/>
        <end position="38"/>
    </location>
</feature>
<keyword evidence="2 6" id="KW-0819">tRNA processing</keyword>
<dbReference type="Gene3D" id="3.40.50.620">
    <property type="entry name" value="HUPs"/>
    <property type="match status" value="1"/>
</dbReference>
<dbReference type="EMBL" id="VFRP01000001">
    <property type="protein sequence ID" value="TPE53951.1"/>
    <property type="molecule type" value="Genomic_DNA"/>
</dbReference>
<evidence type="ECO:0000259" key="8">
    <source>
        <dbReference type="Pfam" id="PF01171"/>
    </source>
</evidence>
<evidence type="ECO:0000256" key="2">
    <source>
        <dbReference type="ARBA" id="ARBA00022694"/>
    </source>
</evidence>
<dbReference type="PANTHER" id="PTHR43033:SF1">
    <property type="entry name" value="TRNA(ILE)-LYSIDINE SYNTHASE-RELATED"/>
    <property type="match status" value="1"/>
</dbReference>
<dbReference type="AlphaFoldDB" id="A0A501X115"/>
<evidence type="ECO:0000256" key="7">
    <source>
        <dbReference type="SAM" id="MobiDB-lite"/>
    </source>
</evidence>
<dbReference type="InterPro" id="IPR011063">
    <property type="entry name" value="TilS/TtcA_N"/>
</dbReference>
<name>A0A501X115_9RHOB</name>
<comment type="similarity">
    <text evidence="6">Belongs to the tRNA(Ile)-lysidine synthase family.</text>
</comment>
<dbReference type="Proteomes" id="UP000319255">
    <property type="component" value="Unassembled WGS sequence"/>
</dbReference>
<dbReference type="CDD" id="cd01992">
    <property type="entry name" value="TilS_N"/>
    <property type="match status" value="1"/>
</dbReference>
<evidence type="ECO:0000256" key="5">
    <source>
        <dbReference type="ARBA" id="ARBA00048539"/>
    </source>
</evidence>
<reference evidence="9 10" key="1">
    <citation type="submission" date="2019-06" db="EMBL/GenBank/DDBJ databases">
        <title>A novel bacterium of genus Amaricoccus, isolated from marine sediment.</title>
        <authorList>
            <person name="Huang H."/>
            <person name="Mo K."/>
            <person name="Hu Y."/>
        </authorList>
    </citation>
    <scope>NUCLEOTIDE SEQUENCE [LARGE SCALE GENOMIC DNA]</scope>
    <source>
        <strain evidence="9 10">HB172011</strain>
    </source>
</reference>
<dbReference type="InterPro" id="IPR012094">
    <property type="entry name" value="tRNA_Ile_lys_synt"/>
</dbReference>
<dbReference type="GO" id="GO:0006400">
    <property type="term" value="P:tRNA modification"/>
    <property type="evidence" value="ECO:0007669"/>
    <property type="project" value="UniProtKB-UniRule"/>
</dbReference>
<keyword evidence="6" id="KW-0963">Cytoplasm</keyword>
<organism evidence="9 10">
    <name type="scientific">Amaricoccus solimangrovi</name>
    <dbReference type="NCBI Taxonomy" id="2589815"/>
    <lineage>
        <taxon>Bacteria</taxon>
        <taxon>Pseudomonadati</taxon>
        <taxon>Pseudomonadota</taxon>
        <taxon>Alphaproteobacteria</taxon>
        <taxon>Rhodobacterales</taxon>
        <taxon>Paracoccaceae</taxon>
        <taxon>Amaricoccus</taxon>
    </lineage>
</organism>
<dbReference type="SUPFAM" id="SSF52402">
    <property type="entry name" value="Adenine nucleotide alpha hydrolases-like"/>
    <property type="match status" value="1"/>
</dbReference>
<proteinExistence type="inferred from homology"/>
<comment type="subcellular location">
    <subcellularLocation>
        <location evidence="6">Cytoplasm</location>
    </subcellularLocation>
</comment>
<feature type="binding site" evidence="6">
    <location>
        <begin position="81"/>
        <end position="86"/>
    </location>
    <ligand>
        <name>ATP</name>
        <dbReference type="ChEBI" id="CHEBI:30616"/>
    </ligand>
</feature>
<protein>
    <recommendedName>
        <fullName evidence="6">tRNA(Ile)-lysidine synthase</fullName>
        <ecNumber evidence="6">6.3.4.19</ecNumber>
    </recommendedName>
    <alternativeName>
        <fullName evidence="6">tRNA(Ile)-2-lysyl-cytidine synthase</fullName>
    </alternativeName>
    <alternativeName>
        <fullName evidence="6">tRNA(Ile)-lysidine synthetase</fullName>
    </alternativeName>
</protein>
<dbReference type="GO" id="GO:0005737">
    <property type="term" value="C:cytoplasm"/>
    <property type="evidence" value="ECO:0007669"/>
    <property type="project" value="UniProtKB-SubCell"/>
</dbReference>
<dbReference type="InterPro" id="IPR012795">
    <property type="entry name" value="tRNA_Ile_lys_synt_N"/>
</dbReference>
<dbReference type="HAMAP" id="MF_01161">
    <property type="entry name" value="tRNA_Ile_lys_synt"/>
    <property type="match status" value="1"/>
</dbReference>
<evidence type="ECO:0000256" key="4">
    <source>
        <dbReference type="ARBA" id="ARBA00022840"/>
    </source>
</evidence>
<dbReference type="GO" id="GO:0032267">
    <property type="term" value="F:tRNA(Ile)-lysidine synthase activity"/>
    <property type="evidence" value="ECO:0007669"/>
    <property type="project" value="UniProtKB-EC"/>
</dbReference>
<keyword evidence="3 6" id="KW-0547">Nucleotide-binding</keyword>
<evidence type="ECO:0000256" key="3">
    <source>
        <dbReference type="ARBA" id="ARBA00022741"/>
    </source>
</evidence>